<accession>A0ABP7JW20</accession>
<evidence type="ECO:0000313" key="3">
    <source>
        <dbReference type="Proteomes" id="UP001399917"/>
    </source>
</evidence>
<evidence type="ECO:0000259" key="1">
    <source>
        <dbReference type="Pfam" id="PF14300"/>
    </source>
</evidence>
<dbReference type="RefSeq" id="WP_344842962.1">
    <property type="nucleotide sequence ID" value="NZ_BAABDF010000003.1"/>
</dbReference>
<comment type="caution">
    <text evidence="2">The sequence shown here is derived from an EMBL/GenBank/DDBJ whole genome shotgun (WGS) entry which is preliminary data.</text>
</comment>
<dbReference type="InterPro" id="IPR025402">
    <property type="entry name" value="DMP19_C"/>
</dbReference>
<keyword evidence="3" id="KW-1185">Reference proteome</keyword>
<proteinExistence type="predicted"/>
<dbReference type="EMBL" id="BAABDF010000003">
    <property type="protein sequence ID" value="GAA3856833.1"/>
    <property type="molecule type" value="Genomic_DNA"/>
</dbReference>
<name>A0ABP7JW20_9RHOB</name>
<organism evidence="2 3">
    <name type="scientific">Celeribacter arenosi</name>
    <dbReference type="NCBI Taxonomy" id="792649"/>
    <lineage>
        <taxon>Bacteria</taxon>
        <taxon>Pseudomonadati</taxon>
        <taxon>Pseudomonadota</taxon>
        <taxon>Alphaproteobacteria</taxon>
        <taxon>Rhodobacterales</taxon>
        <taxon>Roseobacteraceae</taxon>
        <taxon>Celeribacter</taxon>
    </lineage>
</organism>
<reference evidence="3" key="1">
    <citation type="journal article" date="2019" name="Int. J. Syst. Evol. Microbiol.">
        <title>The Global Catalogue of Microorganisms (GCM) 10K type strain sequencing project: providing services to taxonomists for standard genome sequencing and annotation.</title>
        <authorList>
            <consortium name="The Broad Institute Genomics Platform"/>
            <consortium name="The Broad Institute Genome Sequencing Center for Infectious Disease"/>
            <person name="Wu L."/>
            <person name="Ma J."/>
        </authorList>
    </citation>
    <scope>NUCLEOTIDE SEQUENCE [LARGE SCALE GENOMIC DNA]</scope>
    <source>
        <strain evidence="3">JCM 17190</strain>
    </source>
</reference>
<dbReference type="Proteomes" id="UP001399917">
    <property type="component" value="Unassembled WGS sequence"/>
</dbReference>
<protein>
    <recommendedName>
        <fullName evidence="1">DNA mimic protein DMP19 C-terminal domain-containing protein</fullName>
    </recommendedName>
</protein>
<dbReference type="Pfam" id="PF14300">
    <property type="entry name" value="DMP19"/>
    <property type="match status" value="1"/>
</dbReference>
<gene>
    <name evidence="2" type="ORF">GCM10022404_04700</name>
</gene>
<sequence>MLSLFKKKPKNTPLYISRTTLDHPDSYDLVSDVAEFWDRYSDEDFVRPQDLPDGVFDISCALDYYGGVLNGGHAQFLANSDFDTSRYDNIARVLRDTGNTPMLTIFETFRKLSGPAPHKALFDDPAYLDDLTELNRKLYDLQKGEFDFYVKTANWIRTDLNVVATSADEVEQHRRALPSTLPGFHDYKLGAYLDPLVQSLSDTDLGHFQATVSGMRIRDKPVFVSRVNAVPRPDSAPAHASRIYALKTNIASMDGIRTDTGYEAFQRSQKTPAFDKSLTAGTAKMSDINALLQHAQRHDPVLVAHLLLERGDALSGLKHIAFYYTAKNGPEPQHGTLSYMVQSRSGKTYRLDVSELGMGLCEEGVFDTTIASLRGRDLSQKMRALRTRYRTYTDRRYG</sequence>
<feature type="domain" description="DNA mimic protein DMP19 C-terminal" evidence="1">
    <location>
        <begin position="50"/>
        <end position="158"/>
    </location>
</feature>
<evidence type="ECO:0000313" key="2">
    <source>
        <dbReference type="EMBL" id="GAA3856833.1"/>
    </source>
</evidence>